<sequence length="279" mass="31186">MANRKELNPDASPQAAMGARLRREREQRGWKQRELGARMKYSPTQVSHGETALKIATLPFCRAVDVVLGLAGTDKSFEREWLGMTYGALLEGFPGFIGYESRAVEIRLYEVGVIPGLFQTLEYAATIEEHSVTRGAITPEQARERVAIVADRQAAIDRTPGPLIHAVVDESCIRRQVGSPEIMCAQYDRLLEFAEQPNAMLQIAPFTMGERRPFNLPITLLTLPDRSLMFYAESAARGHLERDSRFVGPTLSAYYQLQKYALPQADSVAMINEVRKGTP</sequence>
<dbReference type="Proteomes" id="UP000419138">
    <property type="component" value="Unassembled WGS sequence"/>
</dbReference>
<dbReference type="InterPro" id="IPR043917">
    <property type="entry name" value="DUF5753"/>
</dbReference>
<dbReference type="CDD" id="cd00093">
    <property type="entry name" value="HTH_XRE"/>
    <property type="match status" value="1"/>
</dbReference>
<dbReference type="PROSITE" id="PS50943">
    <property type="entry name" value="HTH_CROC1"/>
    <property type="match status" value="1"/>
</dbReference>
<name>A0A646KW70_STRJU</name>
<gene>
    <name evidence="3" type="ORF">FF041_35675</name>
</gene>
<dbReference type="SMART" id="SM00530">
    <property type="entry name" value="HTH_XRE"/>
    <property type="match status" value="1"/>
</dbReference>
<dbReference type="InterPro" id="IPR010982">
    <property type="entry name" value="Lambda_DNA-bd_dom_sf"/>
</dbReference>
<dbReference type="Pfam" id="PF19054">
    <property type="entry name" value="DUF5753"/>
    <property type="match status" value="1"/>
</dbReference>
<organism evidence="3 4">
    <name type="scientific">Streptomyces jumonjinensis</name>
    <dbReference type="NCBI Taxonomy" id="1945"/>
    <lineage>
        <taxon>Bacteria</taxon>
        <taxon>Bacillati</taxon>
        <taxon>Actinomycetota</taxon>
        <taxon>Actinomycetes</taxon>
        <taxon>Kitasatosporales</taxon>
        <taxon>Streptomycetaceae</taxon>
        <taxon>Streptomyces</taxon>
    </lineage>
</organism>
<accession>A0A646KW70</accession>
<evidence type="ECO:0000313" key="4">
    <source>
        <dbReference type="Proteomes" id="UP000419138"/>
    </source>
</evidence>
<dbReference type="AlphaFoldDB" id="A0A646KW70"/>
<comment type="caution">
    <text evidence="3">The sequence shown here is derived from an EMBL/GenBank/DDBJ whole genome shotgun (WGS) entry which is preliminary data.</text>
</comment>
<dbReference type="Pfam" id="PF13560">
    <property type="entry name" value="HTH_31"/>
    <property type="match status" value="1"/>
</dbReference>
<dbReference type="InterPro" id="IPR001387">
    <property type="entry name" value="Cro/C1-type_HTH"/>
</dbReference>
<dbReference type="GO" id="GO:0003677">
    <property type="term" value="F:DNA binding"/>
    <property type="evidence" value="ECO:0007669"/>
    <property type="project" value="InterPro"/>
</dbReference>
<evidence type="ECO:0000256" key="1">
    <source>
        <dbReference type="SAM" id="MobiDB-lite"/>
    </source>
</evidence>
<proteinExistence type="predicted"/>
<feature type="region of interest" description="Disordered" evidence="1">
    <location>
        <begin position="1"/>
        <end position="34"/>
    </location>
</feature>
<dbReference type="OrthoDB" id="2897536at2"/>
<keyword evidence="4" id="KW-1185">Reference proteome</keyword>
<evidence type="ECO:0000313" key="3">
    <source>
        <dbReference type="EMBL" id="MQT05256.1"/>
    </source>
</evidence>
<feature type="compositionally biased region" description="Basic and acidic residues" evidence="1">
    <location>
        <begin position="21"/>
        <end position="34"/>
    </location>
</feature>
<evidence type="ECO:0000259" key="2">
    <source>
        <dbReference type="PROSITE" id="PS50943"/>
    </source>
</evidence>
<protein>
    <submittedName>
        <fullName evidence="3">Helix-turn-helix domain-containing protein</fullName>
    </submittedName>
</protein>
<dbReference type="SUPFAM" id="SSF47413">
    <property type="entry name" value="lambda repressor-like DNA-binding domains"/>
    <property type="match status" value="1"/>
</dbReference>
<feature type="domain" description="HTH cro/C1-type" evidence="2">
    <location>
        <begin position="21"/>
        <end position="48"/>
    </location>
</feature>
<reference evidence="3 4" key="1">
    <citation type="submission" date="2019-05" db="EMBL/GenBank/DDBJ databases">
        <title>Comparative genomics and metabolomics analyses of clavulanic acid producing Streptomyces species provides insight into specialized metabolism and evolution of beta-lactam biosynthetic gene clusters.</title>
        <authorList>
            <person name="Moore M.A."/>
            <person name="Cruz-Morales P."/>
            <person name="Barona Gomez F."/>
            <person name="Kapil T."/>
        </authorList>
    </citation>
    <scope>NUCLEOTIDE SEQUENCE [LARGE SCALE GENOMIC DNA]</scope>
    <source>
        <strain evidence="3 4">NRRL 5741</strain>
    </source>
</reference>
<dbReference type="EMBL" id="VCLA01000199">
    <property type="protein sequence ID" value="MQT05256.1"/>
    <property type="molecule type" value="Genomic_DNA"/>
</dbReference>
<dbReference type="RefSeq" id="WP_153526524.1">
    <property type="nucleotide sequence ID" value="NZ_VCLA01000199.1"/>
</dbReference>
<dbReference type="Gene3D" id="1.10.260.40">
    <property type="entry name" value="lambda repressor-like DNA-binding domains"/>
    <property type="match status" value="1"/>
</dbReference>